<dbReference type="EMBL" id="CAAHFH010000001">
    <property type="protein sequence ID" value="VGO18196.1"/>
    <property type="molecule type" value="Genomic_DNA"/>
</dbReference>
<accession>A0A6C2UG58</accession>
<organism evidence="2 3">
    <name type="scientific">Pontiella sulfatireligans</name>
    <dbReference type="NCBI Taxonomy" id="2750658"/>
    <lineage>
        <taxon>Bacteria</taxon>
        <taxon>Pseudomonadati</taxon>
        <taxon>Kiritimatiellota</taxon>
        <taxon>Kiritimatiellia</taxon>
        <taxon>Kiritimatiellales</taxon>
        <taxon>Pontiellaceae</taxon>
        <taxon>Pontiella</taxon>
    </lineage>
</organism>
<gene>
    <name evidence="2" type="ORF">SCARR_00247</name>
</gene>
<feature type="compositionally biased region" description="Polar residues" evidence="1">
    <location>
        <begin position="32"/>
        <end position="41"/>
    </location>
</feature>
<feature type="compositionally biased region" description="Low complexity" evidence="1">
    <location>
        <begin position="18"/>
        <end position="28"/>
    </location>
</feature>
<reference evidence="2 3" key="1">
    <citation type="submission" date="2019-04" db="EMBL/GenBank/DDBJ databases">
        <authorList>
            <person name="Van Vliet M D."/>
        </authorList>
    </citation>
    <scope>NUCLEOTIDE SEQUENCE [LARGE SCALE GENOMIC DNA]</scope>
    <source>
        <strain evidence="2 3">F21</strain>
    </source>
</reference>
<evidence type="ECO:0000313" key="3">
    <source>
        <dbReference type="Proteomes" id="UP000346198"/>
    </source>
</evidence>
<evidence type="ECO:0000313" key="2">
    <source>
        <dbReference type="EMBL" id="VGO18196.1"/>
    </source>
</evidence>
<keyword evidence="3" id="KW-1185">Reference proteome</keyword>
<evidence type="ECO:0000256" key="1">
    <source>
        <dbReference type="SAM" id="MobiDB-lite"/>
    </source>
</evidence>
<dbReference type="Proteomes" id="UP000346198">
    <property type="component" value="Unassembled WGS sequence"/>
</dbReference>
<protein>
    <submittedName>
        <fullName evidence="2">Uncharacterized protein</fullName>
    </submittedName>
</protein>
<name>A0A6C2UG58_9BACT</name>
<dbReference type="AlphaFoldDB" id="A0A6C2UG58"/>
<feature type="region of interest" description="Disordered" evidence="1">
    <location>
        <begin position="1"/>
        <end position="41"/>
    </location>
</feature>
<sequence>MAGEGRTPSFLQPSTYCTTAENNATAAENDQHGASSLSDLD</sequence>
<proteinExistence type="predicted"/>